<keyword evidence="3" id="KW-0804">Transcription</keyword>
<dbReference type="SUPFAM" id="SSF48508">
    <property type="entry name" value="Nuclear receptor ligand-binding domain"/>
    <property type="match status" value="1"/>
</dbReference>
<dbReference type="RefSeq" id="XP_047739616.1">
    <property type="nucleotide sequence ID" value="XM_047883660.1"/>
</dbReference>
<proteinExistence type="predicted"/>
<dbReference type="GO" id="GO:0005634">
    <property type="term" value="C:nucleus"/>
    <property type="evidence" value="ECO:0007669"/>
    <property type="project" value="UniProtKB-SubCell"/>
</dbReference>
<dbReference type="OrthoDB" id="5984981at2759"/>
<dbReference type="InterPro" id="IPR000536">
    <property type="entry name" value="Nucl_hrmn_rcpt_lig-bd"/>
</dbReference>
<dbReference type="InterPro" id="IPR035500">
    <property type="entry name" value="NHR-like_dom_sf"/>
</dbReference>
<feature type="compositionally biased region" description="Low complexity" evidence="5">
    <location>
        <begin position="423"/>
        <end position="438"/>
    </location>
</feature>
<evidence type="ECO:0000256" key="2">
    <source>
        <dbReference type="ARBA" id="ARBA00023015"/>
    </source>
</evidence>
<dbReference type="AlphaFoldDB" id="A0A979FT60"/>
<keyword evidence="4" id="KW-0675">Receptor</keyword>
<evidence type="ECO:0000256" key="1">
    <source>
        <dbReference type="ARBA" id="ARBA00004123"/>
    </source>
</evidence>
<evidence type="ECO:0000313" key="7">
    <source>
        <dbReference type="Proteomes" id="UP000694843"/>
    </source>
</evidence>
<dbReference type="GO" id="GO:0003677">
    <property type="term" value="F:DNA binding"/>
    <property type="evidence" value="ECO:0007669"/>
    <property type="project" value="InterPro"/>
</dbReference>
<feature type="compositionally biased region" description="Polar residues" evidence="5">
    <location>
        <begin position="408"/>
        <end position="422"/>
    </location>
</feature>
<feature type="region of interest" description="Disordered" evidence="5">
    <location>
        <begin position="343"/>
        <end position="452"/>
    </location>
</feature>
<dbReference type="Pfam" id="PF00104">
    <property type="entry name" value="Hormone_recep"/>
    <property type="match status" value="1"/>
</dbReference>
<dbReference type="PROSITE" id="PS51843">
    <property type="entry name" value="NR_LBD"/>
    <property type="match status" value="1"/>
</dbReference>
<evidence type="ECO:0000259" key="6">
    <source>
        <dbReference type="PROSITE" id="PS51843"/>
    </source>
</evidence>
<name>A0A979FT60_HYAAZ</name>
<comment type="subcellular location">
    <subcellularLocation>
        <location evidence="1">Nucleus</location>
    </subcellularLocation>
</comment>
<evidence type="ECO:0000256" key="3">
    <source>
        <dbReference type="ARBA" id="ARBA00023163"/>
    </source>
</evidence>
<protein>
    <submittedName>
        <fullName evidence="8">Uncharacterized protein LOC125178877</fullName>
    </submittedName>
</protein>
<reference evidence="8" key="1">
    <citation type="submission" date="2025-08" db="UniProtKB">
        <authorList>
            <consortium name="RefSeq"/>
        </authorList>
    </citation>
    <scope>IDENTIFICATION</scope>
</reference>
<dbReference type="Gene3D" id="1.10.565.10">
    <property type="entry name" value="Retinoid X Receptor"/>
    <property type="match status" value="2"/>
</dbReference>
<evidence type="ECO:0000256" key="5">
    <source>
        <dbReference type="SAM" id="MobiDB-lite"/>
    </source>
</evidence>
<gene>
    <name evidence="8" type="primary">LOC125178877</name>
</gene>
<dbReference type="GO" id="GO:0004879">
    <property type="term" value="F:nuclear receptor activity"/>
    <property type="evidence" value="ECO:0007669"/>
    <property type="project" value="InterPro"/>
</dbReference>
<keyword evidence="7" id="KW-1185">Reference proteome</keyword>
<accession>A0A979FT60</accession>
<dbReference type="PANTHER" id="PTHR24086">
    <property type="entry name" value="NUCLEAR RECEPTOR SUBFAMILY 5 GROUP A"/>
    <property type="match status" value="1"/>
</dbReference>
<sequence length="609" mass="65718">MPDDVTVVPANHDMPDDVTVVPANHDMPDDVTVRPANHDMPDVVTVVPTNHDMPDDVTVVPANHDLPDDVTVVPANHDMPDDVTVRPANHDMPDDGDCSDTDMEVKSLDLTGTPGGGGVGEERARPMSWEGALAHNSQEDGMRELEEPMSPMSPDAPTAIHLPHDQVFVTTENTNTIITSPTQQAAVVASSAALVPLALLSTVAAAVNLSTTAAVNSSSSVSVATAVNATATAQQQQSQPPALLPLNQVATTTANDGNNSNNSNTTILQQHLQQLQFIATNNSNNNSSSAAALLLLQQQQQQEEPLSLVQRQHLQLQQQLQTQQSILQQQLQQSQQLQQQIQQSQLPHSTLDSPIPARGSDSGCEVLPGPYTPNQSPLLPRFHSPNPLYSPTESPGITRHLSGFASPYSHSPSTGLSRNNSDASQYGGSYTSYSSAPSPISPTPHYSPPSQQIHDVEHLWRCSESELREAGSAAPAARAAMAGGGGGAGGDVLNDLCQIADNRLYKIVKWCKSLPLFRHIAVIVLLSSDVAGLKDKERVQYSQERVLHSLEEYTRTNYPHQPGKYGEILMRIPELQRTCHTSKELLSMKKKEGDVPSFNFLFELLRGDH</sequence>
<feature type="domain" description="NR LBD" evidence="6">
    <location>
        <begin position="273"/>
        <end position="608"/>
    </location>
</feature>
<keyword evidence="2" id="KW-0805">Transcription regulation</keyword>
<dbReference type="Proteomes" id="UP000694843">
    <property type="component" value="Unplaced"/>
</dbReference>
<organism evidence="7 8">
    <name type="scientific">Hyalella azteca</name>
    <name type="common">Amphipod</name>
    <dbReference type="NCBI Taxonomy" id="294128"/>
    <lineage>
        <taxon>Eukaryota</taxon>
        <taxon>Metazoa</taxon>
        <taxon>Ecdysozoa</taxon>
        <taxon>Arthropoda</taxon>
        <taxon>Crustacea</taxon>
        <taxon>Multicrustacea</taxon>
        <taxon>Malacostraca</taxon>
        <taxon>Eumalacostraca</taxon>
        <taxon>Peracarida</taxon>
        <taxon>Amphipoda</taxon>
        <taxon>Senticaudata</taxon>
        <taxon>Talitrida</taxon>
        <taxon>Talitroidea</taxon>
        <taxon>Hyalellidae</taxon>
        <taxon>Hyalella</taxon>
    </lineage>
</organism>
<dbReference type="PANTHER" id="PTHR24086:SF25">
    <property type="entry name" value="NUCLEAR HORMONE RECEPTOR FTZ-F1 BETA"/>
    <property type="match status" value="1"/>
</dbReference>
<evidence type="ECO:0000313" key="8">
    <source>
        <dbReference type="RefSeq" id="XP_047739616.1"/>
    </source>
</evidence>
<dbReference type="GeneID" id="125178877"/>
<evidence type="ECO:0000256" key="4">
    <source>
        <dbReference type="ARBA" id="ARBA00023170"/>
    </source>
</evidence>
<dbReference type="InterPro" id="IPR016355">
    <property type="entry name" value="NR5-like"/>
</dbReference>
<dbReference type="KEGG" id="hazt:125178877"/>